<organism evidence="2 3">
    <name type="scientific">Enterococcus faecalis (strain ATCC 700802 / V583)</name>
    <dbReference type="NCBI Taxonomy" id="226185"/>
    <lineage>
        <taxon>Bacteria</taxon>
        <taxon>Bacillati</taxon>
        <taxon>Bacillota</taxon>
        <taxon>Bacilli</taxon>
        <taxon>Lactobacillales</taxon>
        <taxon>Enterococcaceae</taxon>
        <taxon>Enterococcus</taxon>
    </lineage>
</organism>
<evidence type="ECO:0000313" key="2">
    <source>
        <dbReference type="EMBL" id="AAO81918.1"/>
    </source>
</evidence>
<feature type="transmembrane region" description="Helical" evidence="1">
    <location>
        <begin position="16"/>
        <end position="36"/>
    </location>
</feature>
<dbReference type="EMBL" id="AE016830">
    <property type="protein sequence ID" value="AAO81918.1"/>
    <property type="molecule type" value="Genomic_DNA"/>
</dbReference>
<dbReference type="Proteomes" id="UP000001415">
    <property type="component" value="Chromosome"/>
</dbReference>
<keyword evidence="3" id="KW-1185">Reference proteome</keyword>
<proteinExistence type="predicted"/>
<dbReference type="RefSeq" id="WP_011109525.1">
    <property type="nucleotide sequence ID" value="NC_004668.1"/>
</dbReference>
<reference evidence="2 3" key="1">
    <citation type="journal article" date="2003" name="Science">
        <title>Role of mobile DNA in the evolution of vancomycin-resistant Enterococcus faecalis.</title>
        <authorList>
            <person name="Paulsen I."/>
            <person name="Banerjei L."/>
            <person name="Myers G.S.A."/>
            <person name="Nelson K.E."/>
            <person name="Seshadri R."/>
            <person name="Read T.D."/>
            <person name="Fouts D.E."/>
            <person name="Eisen J.A."/>
            <person name="Gill S.R."/>
            <person name="Heidelberg J.F."/>
            <person name="Tettelin H."/>
            <person name="Dodson R.J."/>
            <person name="Umayam L."/>
            <person name="Brinkac L."/>
            <person name="Beanan M."/>
            <person name="Daugherty S."/>
            <person name="DeBoy R.T."/>
            <person name="Durkin S."/>
            <person name="Kolonay J."/>
            <person name="Madupu R."/>
            <person name="Nelson W."/>
            <person name="Vamathevan J."/>
            <person name="Tran B."/>
            <person name="Upton J."/>
            <person name="Hansen T."/>
            <person name="Shetty J."/>
            <person name="Khouri H."/>
            <person name="Utterback T."/>
            <person name="Radune D."/>
            <person name="Ketchum K.A."/>
            <person name="Dougherty B.A."/>
            <person name="Fraser C.M."/>
        </authorList>
    </citation>
    <scope>NUCLEOTIDE SEQUENCE [LARGE SCALE GENOMIC DNA]</scope>
    <source>
        <strain evidence="3">ATCC 700802 / V583</strain>
    </source>
</reference>
<gene>
    <name evidence="2" type="ordered locus">EF_2186</name>
</gene>
<evidence type="ECO:0000313" key="3">
    <source>
        <dbReference type="Proteomes" id="UP000001415"/>
    </source>
</evidence>
<protein>
    <submittedName>
        <fullName evidence="2">Uncharacterized protein</fullName>
    </submittedName>
</protein>
<keyword evidence="1" id="KW-0812">Transmembrane</keyword>
<evidence type="ECO:0000256" key="1">
    <source>
        <dbReference type="SAM" id="Phobius"/>
    </source>
</evidence>
<dbReference type="KEGG" id="efa:EF2186"/>
<name>Q832N6_ENTFA</name>
<dbReference type="PATRIC" id="fig|226185.46.peg.2549"/>
<keyword evidence="1" id="KW-1133">Transmembrane helix</keyword>
<accession>Q832N6</accession>
<dbReference type="AlphaFoldDB" id="Q832N6"/>
<dbReference type="STRING" id="226185.EF_2186"/>
<keyword evidence="1" id="KW-0472">Membrane</keyword>
<dbReference type="HOGENOM" id="CLU_2537334_0_0_9"/>
<dbReference type="EnsemblBacteria" id="AAO81918">
    <property type="protein sequence ID" value="AAO81918"/>
    <property type="gene ID" value="EF_2186"/>
</dbReference>
<sequence length="83" mass="9329">MKFAQQLGVFYDAQNYFTLPIVAVLVVILSFNLENIRIPGSDFLRKSSIIIYLAQNPIKYLLFYAASQLGIQKLTGASIILCK</sequence>